<sequence>MGKKETWIESVKKALTRSSKPSRNYRADHDCNVSVDSFFDADRRTSKEEKTKKTGKDQKKKWIVFGRSSRDRNSRSGLMQPPESRDLPLFFASSQGEDEQNQRAFAVAAAAASAAHAAIAAAQAATAIVRLRASYYEDKTMADREAMKIQAAFRGYLARRALRALKGLVRLQALVRGHAVRQQAALTLRCIQALVKVQALVRGRLVRNSEVGQVVKNHLWRTRRQSMKHLRRSASSLDHAQDSWKRHYRSEEAAMKKLAMAVTHTSSRLLQAPSRKRSSMVIDIDPGQPHWGWNWLDRWMAVRPWEISKKESSRFRLITKDVKIQESKNAWKKEKLYVHNQVNAISNQSSNLLQTLSHSHRSPSHTLPMKVEQSQIKHVIDQSYQTQATSSFISQSRNLEDLEFFVPSARTAATSTSFARSSTAPNSGFARFDKSYAGATFHPRDDESIFHLHSSMPNYMALTKSARAKVRSVSTSPRERPGTPERDTIVGSASARKRLSFSRSDSPQRSHSGQLVKGGGEAPAIGAYIFRT</sequence>
<keyword evidence="2" id="KW-1185">Reference proteome</keyword>
<name>A0ACC2CB52_DIPCM</name>
<dbReference type="EMBL" id="CM055102">
    <property type="protein sequence ID" value="KAJ7539250.1"/>
    <property type="molecule type" value="Genomic_DNA"/>
</dbReference>
<evidence type="ECO:0000313" key="1">
    <source>
        <dbReference type="EMBL" id="KAJ7539250.1"/>
    </source>
</evidence>
<organism evidence="1 2">
    <name type="scientific">Diphasiastrum complanatum</name>
    <name type="common">Issler's clubmoss</name>
    <name type="synonym">Lycopodium complanatum</name>
    <dbReference type="NCBI Taxonomy" id="34168"/>
    <lineage>
        <taxon>Eukaryota</taxon>
        <taxon>Viridiplantae</taxon>
        <taxon>Streptophyta</taxon>
        <taxon>Embryophyta</taxon>
        <taxon>Tracheophyta</taxon>
        <taxon>Lycopodiopsida</taxon>
        <taxon>Lycopodiales</taxon>
        <taxon>Lycopodiaceae</taxon>
        <taxon>Lycopodioideae</taxon>
        <taxon>Diphasiastrum</taxon>
    </lineage>
</organism>
<gene>
    <name evidence="1" type="ORF">O6H91_11G083000</name>
</gene>
<comment type="caution">
    <text evidence="1">The sequence shown here is derived from an EMBL/GenBank/DDBJ whole genome shotgun (WGS) entry which is preliminary data.</text>
</comment>
<evidence type="ECO:0000313" key="2">
    <source>
        <dbReference type="Proteomes" id="UP001162992"/>
    </source>
</evidence>
<proteinExistence type="predicted"/>
<protein>
    <submittedName>
        <fullName evidence="1">Uncharacterized protein</fullName>
    </submittedName>
</protein>
<accession>A0ACC2CB52</accession>
<reference evidence="2" key="1">
    <citation type="journal article" date="2024" name="Proc. Natl. Acad. Sci. U.S.A.">
        <title>Extraordinary preservation of gene collinearity over three hundred million years revealed in homosporous lycophytes.</title>
        <authorList>
            <person name="Li C."/>
            <person name="Wickell D."/>
            <person name="Kuo L.Y."/>
            <person name="Chen X."/>
            <person name="Nie B."/>
            <person name="Liao X."/>
            <person name="Peng D."/>
            <person name="Ji J."/>
            <person name="Jenkins J."/>
            <person name="Williams M."/>
            <person name="Shu S."/>
            <person name="Plott C."/>
            <person name="Barry K."/>
            <person name="Rajasekar S."/>
            <person name="Grimwood J."/>
            <person name="Han X."/>
            <person name="Sun S."/>
            <person name="Hou Z."/>
            <person name="He W."/>
            <person name="Dai G."/>
            <person name="Sun C."/>
            <person name="Schmutz J."/>
            <person name="Leebens-Mack J.H."/>
            <person name="Li F.W."/>
            <person name="Wang L."/>
        </authorList>
    </citation>
    <scope>NUCLEOTIDE SEQUENCE [LARGE SCALE GENOMIC DNA]</scope>
    <source>
        <strain evidence="2">cv. PW_Plant_1</strain>
    </source>
</reference>
<dbReference type="Proteomes" id="UP001162992">
    <property type="component" value="Chromosome 11"/>
</dbReference>